<sequence>MFNNIEDITSTSYDSIKYLVNSDLRINILELLYDKECNFEEIKGTVLKQESNILRTLKELQDLKLIEHSNKIYKLSSAGYLTIRNLKTLIDNFYVLNKLRKCWNVHNIDNIPLHFSRYLYLWKDGFLTYSDYVEYYKSINIYVEKIKQSKEIRIILPIFSKLHIAAILDTINKNNATLELITSNDILNAIKTSEYNELFEKLRTNGSIKLYLSNNNIHKIFYTVADNFAALTLFYLDDSYDDSVMLFNDNMNHYDIFVSLFEDYKSMLK</sequence>
<evidence type="ECO:0000313" key="2">
    <source>
        <dbReference type="EMBL" id="RAP03125.1"/>
    </source>
</evidence>
<accession>A0A328Q4F8</accession>
<feature type="domain" description="Methanogenesis regulatory protein FilR1 middle" evidence="1">
    <location>
        <begin position="136"/>
        <end position="264"/>
    </location>
</feature>
<dbReference type="Proteomes" id="UP000248557">
    <property type="component" value="Unassembled WGS sequence"/>
</dbReference>
<dbReference type="AlphaFoldDB" id="A0A328Q4F8"/>
<reference evidence="2 3" key="1">
    <citation type="submission" date="2017-05" db="EMBL/GenBank/DDBJ databases">
        <title>Host range expansion of the Methanosphaera genus to humans and monogastric animals involves recent and extensive reduction in genome content.</title>
        <authorList>
            <person name="Hoedt E.C."/>
            <person name="Volmer J.G."/>
            <person name="Parks D.H."/>
            <person name="Rosewarne C.P."/>
            <person name="Denman S.E."/>
            <person name="Mcsweeney C.S."/>
            <person name="O Cuiv P."/>
            <person name="Hugenholtz P."/>
            <person name="Tyson G.W."/>
            <person name="Morrison M."/>
        </authorList>
    </citation>
    <scope>NUCLEOTIDE SEQUENCE [LARGE SCALE GENOMIC DNA]</scope>
    <source>
        <strain evidence="2 3">PA5</strain>
    </source>
</reference>
<dbReference type="InterPro" id="IPR036388">
    <property type="entry name" value="WH-like_DNA-bd_sf"/>
</dbReference>
<dbReference type="InterPro" id="IPR011991">
    <property type="entry name" value="ArsR-like_HTH"/>
</dbReference>
<dbReference type="CDD" id="cd00090">
    <property type="entry name" value="HTH_ARSR"/>
    <property type="match status" value="1"/>
</dbReference>
<name>A0A328Q4F8_9EURY</name>
<organism evidence="2 3">
    <name type="scientific">Methanosphaera stadtmanae</name>
    <dbReference type="NCBI Taxonomy" id="2317"/>
    <lineage>
        <taxon>Archaea</taxon>
        <taxon>Methanobacteriati</taxon>
        <taxon>Methanobacteriota</taxon>
        <taxon>Methanomada group</taxon>
        <taxon>Methanobacteria</taxon>
        <taxon>Methanobacteriales</taxon>
        <taxon>Methanobacteriaceae</taxon>
        <taxon>Methanosphaera</taxon>
    </lineage>
</organism>
<comment type="caution">
    <text evidence="2">The sequence shown here is derived from an EMBL/GenBank/DDBJ whole genome shotgun (WGS) entry which is preliminary data.</text>
</comment>
<proteinExistence type="predicted"/>
<dbReference type="Pfam" id="PF08350">
    <property type="entry name" value="FilR1_middle"/>
    <property type="match status" value="1"/>
</dbReference>
<protein>
    <recommendedName>
        <fullName evidence="1">Methanogenesis regulatory protein FilR1 middle domain-containing protein</fullName>
    </recommendedName>
</protein>
<evidence type="ECO:0000259" key="1">
    <source>
        <dbReference type="Pfam" id="PF08350"/>
    </source>
</evidence>
<dbReference type="EMBL" id="NGJK01000043">
    <property type="protein sequence ID" value="RAP03125.1"/>
    <property type="molecule type" value="Genomic_DNA"/>
</dbReference>
<evidence type="ECO:0000313" key="3">
    <source>
        <dbReference type="Proteomes" id="UP000248557"/>
    </source>
</evidence>
<dbReference type="RefSeq" id="WP_112149515.1">
    <property type="nucleotide sequence ID" value="NZ_JAXJAF010000078.1"/>
</dbReference>
<dbReference type="SUPFAM" id="SSF46785">
    <property type="entry name" value="Winged helix' DNA-binding domain"/>
    <property type="match status" value="1"/>
</dbReference>
<gene>
    <name evidence="2" type="ORF">CA615_03970</name>
</gene>
<dbReference type="InterPro" id="IPR036390">
    <property type="entry name" value="WH_DNA-bd_sf"/>
</dbReference>
<dbReference type="InterPro" id="IPR013561">
    <property type="entry name" value="FilR1_middle_dom"/>
</dbReference>
<dbReference type="Gene3D" id="1.10.10.10">
    <property type="entry name" value="Winged helix-like DNA-binding domain superfamily/Winged helix DNA-binding domain"/>
    <property type="match status" value="1"/>
</dbReference>